<dbReference type="InterPro" id="IPR051046">
    <property type="entry name" value="MurCDEF_CellWall_CoF430Synth"/>
</dbReference>
<dbReference type="GO" id="GO:0005737">
    <property type="term" value="C:cytoplasm"/>
    <property type="evidence" value="ECO:0007669"/>
    <property type="project" value="UniProtKB-SubCell"/>
</dbReference>
<evidence type="ECO:0000259" key="12">
    <source>
        <dbReference type="Pfam" id="PF01225"/>
    </source>
</evidence>
<keyword evidence="5 10" id="KW-0067">ATP-binding</keyword>
<gene>
    <name evidence="10 15" type="primary">murF</name>
    <name evidence="15" type="ORF">M124_0338</name>
</gene>
<dbReference type="PANTHER" id="PTHR43024:SF1">
    <property type="entry name" value="UDP-N-ACETYLMURAMOYL-TRIPEPTIDE--D-ALANYL-D-ALANINE LIGASE"/>
    <property type="match status" value="1"/>
</dbReference>
<comment type="function">
    <text evidence="10 11">Involved in cell wall formation. Catalyzes the final step in the synthesis of UDP-N-acetylmuramoyl-pentapeptide, the precursor of murein.</text>
</comment>
<dbReference type="GO" id="GO:0051301">
    <property type="term" value="P:cell division"/>
    <property type="evidence" value="ECO:0007669"/>
    <property type="project" value="UniProtKB-KW"/>
</dbReference>
<dbReference type="EMBL" id="JGCY01000223">
    <property type="protein sequence ID" value="EXY75837.1"/>
    <property type="molecule type" value="Genomic_DNA"/>
</dbReference>
<dbReference type="InterPro" id="IPR035911">
    <property type="entry name" value="MurE/MurF_N"/>
</dbReference>
<dbReference type="NCBIfam" id="TIGR01143">
    <property type="entry name" value="murF"/>
    <property type="match status" value="1"/>
</dbReference>
<dbReference type="GO" id="GO:0005524">
    <property type="term" value="F:ATP binding"/>
    <property type="evidence" value="ECO:0007669"/>
    <property type="project" value="UniProtKB-UniRule"/>
</dbReference>
<evidence type="ECO:0000256" key="5">
    <source>
        <dbReference type="ARBA" id="ARBA00022840"/>
    </source>
</evidence>
<keyword evidence="3 10" id="KW-0132">Cell division</keyword>
<evidence type="ECO:0000256" key="2">
    <source>
        <dbReference type="ARBA" id="ARBA00022598"/>
    </source>
</evidence>
<dbReference type="GO" id="GO:0008766">
    <property type="term" value="F:UDP-N-acetylmuramoylalanyl-D-glutamyl-2,6-diaminopimelate-D-alanyl-D-alanine ligase activity"/>
    <property type="evidence" value="ECO:0007669"/>
    <property type="project" value="RHEA"/>
</dbReference>
<dbReference type="Pfam" id="PF08245">
    <property type="entry name" value="Mur_ligase_M"/>
    <property type="match status" value="1"/>
</dbReference>
<evidence type="ECO:0000256" key="3">
    <source>
        <dbReference type="ARBA" id="ARBA00022618"/>
    </source>
</evidence>
<feature type="domain" description="Mur ligase C-terminal" evidence="13">
    <location>
        <begin position="307"/>
        <end position="420"/>
    </location>
</feature>
<comment type="similarity">
    <text evidence="10">Belongs to the MurCDEF family. MurF subfamily.</text>
</comment>
<comment type="subcellular location">
    <subcellularLocation>
        <location evidence="10 11">Cytoplasm</location>
    </subcellularLocation>
</comment>
<proteinExistence type="inferred from homology"/>
<dbReference type="HAMAP" id="MF_02019">
    <property type="entry name" value="MurF"/>
    <property type="match status" value="1"/>
</dbReference>
<feature type="domain" description="Mur ligase central" evidence="14">
    <location>
        <begin position="97"/>
        <end position="283"/>
    </location>
</feature>
<evidence type="ECO:0000256" key="4">
    <source>
        <dbReference type="ARBA" id="ARBA00022741"/>
    </source>
</evidence>
<feature type="binding site" evidence="10">
    <location>
        <begin position="99"/>
        <end position="105"/>
    </location>
    <ligand>
        <name>ATP</name>
        <dbReference type="ChEBI" id="CHEBI:30616"/>
    </ligand>
</feature>
<dbReference type="InterPro" id="IPR004101">
    <property type="entry name" value="Mur_ligase_C"/>
</dbReference>
<evidence type="ECO:0000259" key="14">
    <source>
        <dbReference type="Pfam" id="PF08245"/>
    </source>
</evidence>
<comment type="catalytic activity">
    <reaction evidence="10 11">
        <text>D-alanyl-D-alanine + UDP-N-acetyl-alpha-D-muramoyl-L-alanyl-gamma-D-glutamyl-meso-2,6-diaminopimelate + ATP = UDP-N-acetyl-alpha-D-muramoyl-L-alanyl-gamma-D-glutamyl-meso-2,6-diaminopimeloyl-D-alanyl-D-alanine + ADP + phosphate + H(+)</text>
        <dbReference type="Rhea" id="RHEA:28374"/>
        <dbReference type="ChEBI" id="CHEBI:15378"/>
        <dbReference type="ChEBI" id="CHEBI:30616"/>
        <dbReference type="ChEBI" id="CHEBI:43474"/>
        <dbReference type="ChEBI" id="CHEBI:57822"/>
        <dbReference type="ChEBI" id="CHEBI:61386"/>
        <dbReference type="ChEBI" id="CHEBI:83905"/>
        <dbReference type="ChEBI" id="CHEBI:456216"/>
        <dbReference type="EC" id="6.3.2.10"/>
    </reaction>
</comment>
<keyword evidence="9 10" id="KW-0961">Cell wall biogenesis/degradation</keyword>
<dbReference type="InterPro" id="IPR000713">
    <property type="entry name" value="Mur_ligase_N"/>
</dbReference>
<name>A0A015T013_BACFG</name>
<feature type="domain" description="Mur ligase N-terminal catalytic" evidence="12">
    <location>
        <begin position="16"/>
        <end position="86"/>
    </location>
</feature>
<dbReference type="GO" id="GO:0008360">
    <property type="term" value="P:regulation of cell shape"/>
    <property type="evidence" value="ECO:0007669"/>
    <property type="project" value="UniProtKB-KW"/>
</dbReference>
<dbReference type="UniPathway" id="UPA00219"/>
<keyword evidence="4 10" id="KW-0547">Nucleotide-binding</keyword>
<evidence type="ECO:0000259" key="13">
    <source>
        <dbReference type="Pfam" id="PF02875"/>
    </source>
</evidence>
<dbReference type="PATRIC" id="fig|1339315.3.peg.1156"/>
<dbReference type="Proteomes" id="UP000020529">
    <property type="component" value="Unassembled WGS sequence"/>
</dbReference>
<dbReference type="AlphaFoldDB" id="A0A015T013"/>
<dbReference type="PANTHER" id="PTHR43024">
    <property type="entry name" value="UDP-N-ACETYLMURAMOYL-TRIPEPTIDE--D-ALANYL-D-ALANINE LIGASE"/>
    <property type="match status" value="1"/>
</dbReference>
<evidence type="ECO:0000256" key="11">
    <source>
        <dbReference type="RuleBase" id="RU004136"/>
    </source>
</evidence>
<evidence type="ECO:0000313" key="15">
    <source>
        <dbReference type="EMBL" id="EXY75837.1"/>
    </source>
</evidence>
<dbReference type="SUPFAM" id="SSF63418">
    <property type="entry name" value="MurE/MurF N-terminal domain"/>
    <property type="match status" value="1"/>
</dbReference>
<dbReference type="Gene3D" id="3.90.190.20">
    <property type="entry name" value="Mur ligase, C-terminal domain"/>
    <property type="match status" value="1"/>
</dbReference>
<dbReference type="InterPro" id="IPR013221">
    <property type="entry name" value="Mur_ligase_cen"/>
</dbReference>
<dbReference type="InterPro" id="IPR036615">
    <property type="entry name" value="Mur_ligase_C_dom_sf"/>
</dbReference>
<evidence type="ECO:0000256" key="8">
    <source>
        <dbReference type="ARBA" id="ARBA00023306"/>
    </source>
</evidence>
<organism evidence="15 16">
    <name type="scientific">Bacteroides fragilis str. 3988T(B)14</name>
    <dbReference type="NCBI Taxonomy" id="1339315"/>
    <lineage>
        <taxon>Bacteria</taxon>
        <taxon>Pseudomonadati</taxon>
        <taxon>Bacteroidota</taxon>
        <taxon>Bacteroidia</taxon>
        <taxon>Bacteroidales</taxon>
        <taxon>Bacteroidaceae</taxon>
        <taxon>Bacteroides</taxon>
    </lineage>
</organism>
<evidence type="ECO:0000256" key="7">
    <source>
        <dbReference type="ARBA" id="ARBA00022984"/>
    </source>
</evidence>
<evidence type="ECO:0000256" key="6">
    <source>
        <dbReference type="ARBA" id="ARBA00022960"/>
    </source>
</evidence>
<evidence type="ECO:0000256" key="1">
    <source>
        <dbReference type="ARBA" id="ARBA00022490"/>
    </source>
</evidence>
<reference evidence="15 16" key="1">
    <citation type="submission" date="2014-02" db="EMBL/GenBank/DDBJ databases">
        <authorList>
            <person name="Sears C."/>
            <person name="Carroll K."/>
            <person name="Sack B.R."/>
            <person name="Qadri F."/>
            <person name="Myers L.L."/>
            <person name="Chung G.-T."/>
            <person name="Escheverria P."/>
            <person name="Fraser C.M."/>
            <person name="Sadzewicz L."/>
            <person name="Shefchek K.A."/>
            <person name="Tallon L."/>
            <person name="Das S.P."/>
            <person name="Daugherty S."/>
            <person name="Mongodin E.F."/>
        </authorList>
    </citation>
    <scope>NUCLEOTIDE SEQUENCE [LARGE SCALE GENOMIC DNA]</scope>
    <source>
        <strain evidence="16">3988T(B)14</strain>
    </source>
</reference>
<evidence type="ECO:0000256" key="10">
    <source>
        <dbReference type="HAMAP-Rule" id="MF_02019"/>
    </source>
</evidence>
<dbReference type="SUPFAM" id="SSF53244">
    <property type="entry name" value="MurD-like peptide ligases, peptide-binding domain"/>
    <property type="match status" value="1"/>
</dbReference>
<accession>A0A015T013</accession>
<dbReference type="Pfam" id="PF02875">
    <property type="entry name" value="Mur_ligase_C"/>
    <property type="match status" value="1"/>
</dbReference>
<keyword evidence="6 10" id="KW-0133">Cell shape</keyword>
<dbReference type="GO" id="GO:0071555">
    <property type="term" value="P:cell wall organization"/>
    <property type="evidence" value="ECO:0007669"/>
    <property type="project" value="UniProtKB-KW"/>
</dbReference>
<keyword evidence="7 10" id="KW-0573">Peptidoglycan synthesis</keyword>
<keyword evidence="1 10" id="KW-0963">Cytoplasm</keyword>
<dbReference type="Gene3D" id="3.40.1390.10">
    <property type="entry name" value="MurE/MurF, N-terminal domain"/>
    <property type="match status" value="1"/>
</dbReference>
<protein>
    <recommendedName>
        <fullName evidence="10 11">UDP-N-acetylmuramoyl-tripeptide--D-alanyl-D-alanine ligase</fullName>
        <ecNumber evidence="10 11">6.3.2.10</ecNumber>
    </recommendedName>
    <alternativeName>
        <fullName evidence="10">D-alanyl-D-alanine-adding enzyme</fullName>
    </alternativeName>
</protein>
<dbReference type="InterPro" id="IPR005863">
    <property type="entry name" value="UDP-N-AcMur_synth"/>
</dbReference>
<dbReference type="SUPFAM" id="SSF53623">
    <property type="entry name" value="MurD-like peptide ligases, catalytic domain"/>
    <property type="match status" value="1"/>
</dbReference>
<keyword evidence="2 10" id="KW-0436">Ligase</keyword>
<comment type="caution">
    <text evidence="15">The sequence shown here is derived from an EMBL/GenBank/DDBJ whole genome shotgun (WGS) entry which is preliminary data.</text>
</comment>
<dbReference type="Pfam" id="PF01225">
    <property type="entry name" value="Mur_ligase"/>
    <property type="match status" value="1"/>
</dbReference>
<dbReference type="InterPro" id="IPR036565">
    <property type="entry name" value="Mur-like_cat_sf"/>
</dbReference>
<dbReference type="Gene3D" id="3.40.1190.10">
    <property type="entry name" value="Mur-like, catalytic domain"/>
    <property type="match status" value="1"/>
</dbReference>
<evidence type="ECO:0000256" key="9">
    <source>
        <dbReference type="ARBA" id="ARBA00023316"/>
    </source>
</evidence>
<evidence type="ECO:0000313" key="16">
    <source>
        <dbReference type="Proteomes" id="UP000020529"/>
    </source>
</evidence>
<dbReference type="GO" id="GO:0009252">
    <property type="term" value="P:peptidoglycan biosynthetic process"/>
    <property type="evidence" value="ECO:0007669"/>
    <property type="project" value="UniProtKB-UniRule"/>
</dbReference>
<dbReference type="RefSeq" id="WP_022348430.1">
    <property type="nucleotide sequence ID" value="NZ_JGCY01000223.1"/>
</dbReference>
<keyword evidence="8 10" id="KW-0131">Cell cycle</keyword>
<comment type="pathway">
    <text evidence="10 11">Cell wall biogenesis; peptidoglycan biosynthesis.</text>
</comment>
<sequence>MKLSALYQIFLDCAVVTTDSRNCPAGSLFIALKGESFNGNAFAAQALKDGCAYAIVDEAEYAPENNRHIILVDNCLQTLQQLANYHRRQLGTKVIGITGTNGKTTTKELISAVLSKSHNVLYTEGNLNNHIGVPMTLLRLKAEHELAVIEMGANHPGEIKFLVHIAEPDYGIITNVGKAHLEGFGSFEGVIRTKGELYDYLREKEDSTVFIHHDNAYLMDIAHGLNLIPYGSEDALYVNGHVTGNSPYLTFEWKAGKDGDLHKVQTQLIGEYNFPNALAAVTIGRFFGVEAGKIDEALAGYTPRNNRSQLKKTADNTLIIDAYNANPTSMMAALQNFRNMTVKKKMLILGDMRELGVESAAEHRKIVDFLQECSFEKVLLVGEQFTATHPPYHTYANAQEVIKELQTEKPKDYTILIKGSNGIKLSTVVEFL</sequence>
<dbReference type="EC" id="6.3.2.10" evidence="10 11"/>
<dbReference type="GO" id="GO:0047480">
    <property type="term" value="F:UDP-N-acetylmuramoyl-tripeptide-D-alanyl-D-alanine ligase activity"/>
    <property type="evidence" value="ECO:0007669"/>
    <property type="project" value="UniProtKB-UniRule"/>
</dbReference>